<name>A0AAW3X3Z0_9CLOT</name>
<comment type="caution">
    <text evidence="1">The sequence shown here is derived from an EMBL/GenBank/DDBJ whole genome shotgun (WGS) entry which is preliminary data.</text>
</comment>
<reference evidence="1 2" key="1">
    <citation type="submission" date="2020-08" db="EMBL/GenBank/DDBJ databases">
        <title>Genome public.</title>
        <authorList>
            <person name="Liu C."/>
            <person name="Sun Q."/>
        </authorList>
    </citation>
    <scope>NUCLEOTIDE SEQUENCE [LARGE SCALE GENOMIC DNA]</scope>
    <source>
        <strain evidence="1 2">BX14</strain>
    </source>
</reference>
<protein>
    <submittedName>
        <fullName evidence="1">Uncharacterized protein</fullName>
    </submittedName>
</protein>
<dbReference type="EMBL" id="JACOOW010000013">
    <property type="protein sequence ID" value="MBC5657406.1"/>
    <property type="molecule type" value="Genomic_DNA"/>
</dbReference>
<dbReference type="RefSeq" id="WP_118650793.1">
    <property type="nucleotide sequence ID" value="NZ_JACOOW010000013.1"/>
</dbReference>
<gene>
    <name evidence="1" type="ORF">H8S19_10135</name>
</gene>
<proteinExistence type="predicted"/>
<accession>A0AAW3X3Z0</accession>
<dbReference type="Proteomes" id="UP000653904">
    <property type="component" value="Unassembled WGS sequence"/>
</dbReference>
<dbReference type="AlphaFoldDB" id="A0AAW3X3Z0"/>
<evidence type="ECO:0000313" key="1">
    <source>
        <dbReference type="EMBL" id="MBC5657406.1"/>
    </source>
</evidence>
<organism evidence="1 2">
    <name type="scientific">Clostridium segne</name>
    <dbReference type="NCBI Taxonomy" id="2763038"/>
    <lineage>
        <taxon>Bacteria</taxon>
        <taxon>Bacillati</taxon>
        <taxon>Bacillota</taxon>
        <taxon>Clostridia</taxon>
        <taxon>Eubacteriales</taxon>
        <taxon>Clostridiaceae</taxon>
        <taxon>Clostridium</taxon>
    </lineage>
</organism>
<sequence length="195" mass="22523">MKFKKCGPKHEASYLFEVDKNWMRSGNDFSELLESMRKEAYLKGFRKGQEEVSYGFWNKDCRKKFREDEETDKIIEHEHFWTAHDEWSQYIGKTASNLAASAYRSYADGENAIDGVIETLSVMLRIEFENTKQKEDAESIGAALPVTQVEKWLSDTEMPDGVCMLSMTRKILEEGRKEGFDIGYLKGLMAAQSKE</sequence>
<evidence type="ECO:0000313" key="2">
    <source>
        <dbReference type="Proteomes" id="UP000653904"/>
    </source>
</evidence>
<keyword evidence="2" id="KW-1185">Reference proteome</keyword>